<evidence type="ECO:0000313" key="2">
    <source>
        <dbReference type="EMBL" id="RRH76694.1"/>
    </source>
</evidence>
<dbReference type="AlphaFoldDB" id="A0A3P3DRX4"/>
<organism evidence="2 3">
    <name type="scientific">Falsigemmobacter faecalis</name>
    <dbReference type="NCBI Taxonomy" id="2488730"/>
    <lineage>
        <taxon>Bacteria</taxon>
        <taxon>Pseudomonadati</taxon>
        <taxon>Pseudomonadota</taxon>
        <taxon>Alphaproteobacteria</taxon>
        <taxon>Rhodobacterales</taxon>
        <taxon>Paracoccaceae</taxon>
        <taxon>Falsigemmobacter</taxon>
    </lineage>
</organism>
<accession>A0A3P3DRX4</accession>
<protein>
    <recommendedName>
        <fullName evidence="4">Translocase</fullName>
    </recommendedName>
</protein>
<sequence length="317" mass="32738">MTKQQMIRVGAIVTVTAVSFVALQMAGDKGGPAAPVQMAAAAVPAADPAPAAAARVEPARAEPAAPAAVVTSAPVIIEQTADSSLDAPLADSPVIADCREDMALIPQAGAMLDLGLLAPCRPNERVVIRHGGLVITGQTSQAGTLIASVPAFTAPAEVRMDFADGTSISQSVEIEGLDDFDRFAVQWMEGDAFSLHALTPGADYDSVWHLSAINPGRGSEEGHFISVLGDPSAERPLMAEVYTWPKGQAAADSAIAFSLEAAVTPQSCGREMPAETLQFSGGKLLVRELSISMPDCTATGEFLVLPNPVSPEKLAAN</sequence>
<name>A0A3P3DRX4_9RHOB</name>
<keyword evidence="1" id="KW-0732">Signal</keyword>
<evidence type="ECO:0000256" key="1">
    <source>
        <dbReference type="SAM" id="SignalP"/>
    </source>
</evidence>
<proteinExistence type="predicted"/>
<gene>
    <name evidence="2" type="ORF">EG244_05880</name>
</gene>
<dbReference type="RefSeq" id="WP_124964081.1">
    <property type="nucleotide sequence ID" value="NZ_RRAZ01000006.1"/>
</dbReference>
<evidence type="ECO:0008006" key="4">
    <source>
        <dbReference type="Google" id="ProtNLM"/>
    </source>
</evidence>
<keyword evidence="3" id="KW-1185">Reference proteome</keyword>
<dbReference type="EMBL" id="RRAZ01000006">
    <property type="protein sequence ID" value="RRH76694.1"/>
    <property type="molecule type" value="Genomic_DNA"/>
</dbReference>
<dbReference type="OrthoDB" id="7956241at2"/>
<feature type="chain" id="PRO_5018048880" description="Translocase" evidence="1">
    <location>
        <begin position="27"/>
        <end position="317"/>
    </location>
</feature>
<feature type="signal peptide" evidence="1">
    <location>
        <begin position="1"/>
        <end position="26"/>
    </location>
</feature>
<reference evidence="2 3" key="1">
    <citation type="submission" date="2018-11" db="EMBL/GenBank/DDBJ databases">
        <title>Gemmobacter sp. nov., YIM 102744-1 draft genome.</title>
        <authorList>
            <person name="Li G."/>
            <person name="Jiang Y."/>
        </authorList>
    </citation>
    <scope>NUCLEOTIDE SEQUENCE [LARGE SCALE GENOMIC DNA]</scope>
    <source>
        <strain evidence="2 3">YIM 102744-1</strain>
    </source>
</reference>
<dbReference type="Proteomes" id="UP000282125">
    <property type="component" value="Unassembled WGS sequence"/>
</dbReference>
<evidence type="ECO:0000313" key="3">
    <source>
        <dbReference type="Proteomes" id="UP000282125"/>
    </source>
</evidence>
<comment type="caution">
    <text evidence="2">The sequence shown here is derived from an EMBL/GenBank/DDBJ whole genome shotgun (WGS) entry which is preliminary data.</text>
</comment>